<dbReference type="Proteomes" id="UP001212602">
    <property type="component" value="Unassembled WGS sequence"/>
</dbReference>
<keyword evidence="3" id="KW-1185">Reference proteome</keyword>
<evidence type="ECO:0000313" key="3">
    <source>
        <dbReference type="Proteomes" id="UP001212602"/>
    </source>
</evidence>
<dbReference type="InterPro" id="IPR025870">
    <property type="entry name" value="Glyoxalase-like_dom"/>
</dbReference>
<gene>
    <name evidence="2" type="ORF">PGB34_11755</name>
</gene>
<dbReference type="EMBL" id="JAQIPB010000004">
    <property type="protein sequence ID" value="MDA7417037.1"/>
    <property type="molecule type" value="Genomic_DNA"/>
</dbReference>
<feature type="domain" description="Glyoxalase-like" evidence="1">
    <location>
        <begin position="5"/>
        <end position="203"/>
    </location>
</feature>
<reference evidence="2" key="1">
    <citation type="submission" date="2023-01" db="EMBL/GenBank/DDBJ databases">
        <title>Xenophilus mangrovi sp. nov., isolated from soil of Mangrove nature reserve.</title>
        <authorList>
            <person name="Xu S."/>
            <person name="Liu Z."/>
            <person name="Xu Y."/>
        </authorList>
    </citation>
    <scope>NUCLEOTIDE SEQUENCE</scope>
    <source>
        <strain evidence="2">YW8</strain>
    </source>
</reference>
<organism evidence="2 3">
    <name type="scientific">Xenophilus arseniciresistens</name>
    <dbReference type="NCBI Taxonomy" id="1283306"/>
    <lineage>
        <taxon>Bacteria</taxon>
        <taxon>Pseudomonadati</taxon>
        <taxon>Pseudomonadota</taxon>
        <taxon>Betaproteobacteria</taxon>
        <taxon>Burkholderiales</taxon>
        <taxon>Comamonadaceae</taxon>
        <taxon>Xenophilus</taxon>
    </lineage>
</organism>
<dbReference type="Pfam" id="PF13468">
    <property type="entry name" value="Glyoxalase_3"/>
    <property type="match status" value="1"/>
</dbReference>
<dbReference type="SUPFAM" id="SSF54593">
    <property type="entry name" value="Glyoxalase/Bleomycin resistance protein/Dihydroxybiphenyl dioxygenase"/>
    <property type="match status" value="1"/>
</dbReference>
<dbReference type="Gene3D" id="3.10.180.10">
    <property type="entry name" value="2,3-Dihydroxybiphenyl 1,2-Dioxygenase, domain 1"/>
    <property type="match status" value="1"/>
</dbReference>
<evidence type="ECO:0000313" key="2">
    <source>
        <dbReference type="EMBL" id="MDA7417037.1"/>
    </source>
</evidence>
<dbReference type="RefSeq" id="WP_271428284.1">
    <property type="nucleotide sequence ID" value="NZ_JAQIPB010000004.1"/>
</dbReference>
<dbReference type="InterPro" id="IPR029068">
    <property type="entry name" value="Glyas_Bleomycin-R_OHBP_Dase"/>
</dbReference>
<comment type="caution">
    <text evidence="2">The sequence shown here is derived from an EMBL/GenBank/DDBJ whole genome shotgun (WGS) entry which is preliminary data.</text>
</comment>
<evidence type="ECO:0000259" key="1">
    <source>
        <dbReference type="Pfam" id="PF13468"/>
    </source>
</evidence>
<accession>A0AAE3T163</accession>
<protein>
    <submittedName>
        <fullName evidence="2">VOC family protein</fullName>
    </submittedName>
</protein>
<sequence>MAATLDHLVIAAHTLEAGVRWCEATLGLTPDAGGSHPQMGTHNRLLNISSPPDWPRTYLEIIAIDPAARPPLAPGQRRWFDLDEAALQTSLARDGAALIHFVARTNDADELDACTQALAALKPPVARGPAVAMHRDTPTGRVHWQITLREDGQRLCQGALPTLIARDGPAHPCDRLPDHGLRLRTLHARHPEAATLAPALHALGLHAVTVQAGRADLVAELDTPRGPVTLHSSGR</sequence>
<dbReference type="AlphaFoldDB" id="A0AAE3T163"/>
<name>A0AAE3T163_9BURK</name>
<proteinExistence type="predicted"/>